<proteinExistence type="predicted"/>
<organism evidence="2 3">
    <name type="scientific">Reticulomyxa filosa</name>
    <dbReference type="NCBI Taxonomy" id="46433"/>
    <lineage>
        <taxon>Eukaryota</taxon>
        <taxon>Sar</taxon>
        <taxon>Rhizaria</taxon>
        <taxon>Retaria</taxon>
        <taxon>Foraminifera</taxon>
        <taxon>Monothalamids</taxon>
        <taxon>Reticulomyxidae</taxon>
        <taxon>Reticulomyxa</taxon>
    </lineage>
</organism>
<protein>
    <submittedName>
        <fullName evidence="2">Uncharacterized protein</fullName>
    </submittedName>
</protein>
<reference evidence="2 3" key="1">
    <citation type="journal article" date="2013" name="Curr. Biol.">
        <title>The Genome of the Foraminiferan Reticulomyxa filosa.</title>
        <authorList>
            <person name="Glockner G."/>
            <person name="Hulsmann N."/>
            <person name="Schleicher M."/>
            <person name="Noegel A.A."/>
            <person name="Eichinger L."/>
            <person name="Gallinger C."/>
            <person name="Pawlowski J."/>
            <person name="Sierra R."/>
            <person name="Euteneuer U."/>
            <person name="Pillet L."/>
            <person name="Moustafa A."/>
            <person name="Platzer M."/>
            <person name="Groth M."/>
            <person name="Szafranski K."/>
            <person name="Schliwa M."/>
        </authorList>
    </citation>
    <scope>NUCLEOTIDE SEQUENCE [LARGE SCALE GENOMIC DNA]</scope>
</reference>
<comment type="caution">
    <text evidence="2">The sequence shown here is derived from an EMBL/GenBank/DDBJ whole genome shotgun (WGS) entry which is preliminary data.</text>
</comment>
<gene>
    <name evidence="2" type="ORF">RFI_11130</name>
</gene>
<feature type="compositionally biased region" description="Basic and acidic residues" evidence="1">
    <location>
        <begin position="62"/>
        <end position="71"/>
    </location>
</feature>
<feature type="region of interest" description="Disordered" evidence="1">
    <location>
        <begin position="37"/>
        <end position="71"/>
    </location>
</feature>
<dbReference type="AlphaFoldDB" id="X6NJB7"/>
<feature type="compositionally biased region" description="Polar residues" evidence="1">
    <location>
        <begin position="344"/>
        <end position="361"/>
    </location>
</feature>
<evidence type="ECO:0000256" key="1">
    <source>
        <dbReference type="SAM" id="MobiDB-lite"/>
    </source>
</evidence>
<evidence type="ECO:0000313" key="2">
    <source>
        <dbReference type="EMBL" id="ETO26008.1"/>
    </source>
</evidence>
<dbReference type="EMBL" id="ASPP01008144">
    <property type="protein sequence ID" value="ETO26008.1"/>
    <property type="molecule type" value="Genomic_DNA"/>
</dbReference>
<dbReference type="Proteomes" id="UP000023152">
    <property type="component" value="Unassembled WGS sequence"/>
</dbReference>
<feature type="compositionally biased region" description="Basic and acidic residues" evidence="1">
    <location>
        <begin position="176"/>
        <end position="191"/>
    </location>
</feature>
<name>X6NJB7_RETFI</name>
<sequence length="440" mass="49935">MLQMLTEKLDKMYEMTPPPKMCTVQSTEVLSNEEKVVESDVTQSKGVLDDHKSETDAVSMRSNEDKAKGEEWAEQLPSVHKDLAIANHDTSHNIGTRDSLSACSSNVNINVNIHIRNSSNSDDSFNCVNSMKSLHSLNSINSVDSADSNGELLCNEKGAAHVLMANLNVEADHMTMTERGKRDGSVDRNRDDDVEGDMDEEDDCQSHFHSDDSHFQKSHHVSVDYKKQACSNTFVTQTFDSHCPKITSKLLQHPHQPVRRSAAYHRHKHRHQQQHQYQYQYHYQHHKRINCHAMCCSHSDPNQSLKRKRQKMKDTDSYTFDHGYDDCSLDMNDQSYRHCHDNDYTSQGSNNPETDCPNTNSDRTDTKGAGGTHTGNDDCNGSDRTFTRACACGGEEKRTKKDANGNIYCSCDFSSNKKYRRITINTSSSDMLHLQFQRSL</sequence>
<feature type="compositionally biased region" description="Acidic residues" evidence="1">
    <location>
        <begin position="192"/>
        <end position="203"/>
    </location>
</feature>
<feature type="region of interest" description="Disordered" evidence="1">
    <location>
        <begin position="342"/>
        <end position="374"/>
    </location>
</feature>
<evidence type="ECO:0000313" key="3">
    <source>
        <dbReference type="Proteomes" id="UP000023152"/>
    </source>
</evidence>
<feature type="region of interest" description="Disordered" evidence="1">
    <location>
        <begin position="176"/>
        <end position="212"/>
    </location>
</feature>
<accession>X6NJB7</accession>
<keyword evidence="3" id="KW-1185">Reference proteome</keyword>